<dbReference type="GO" id="GO:0030488">
    <property type="term" value="P:tRNA methylation"/>
    <property type="evidence" value="ECO:0007669"/>
    <property type="project" value="TreeGrafter"/>
</dbReference>
<name>A0AAF0FSW9_9EURY</name>
<organism evidence="5 6">
    <name type="scientific">Methanomicrobium antiquum</name>
    <dbReference type="NCBI Taxonomy" id="487686"/>
    <lineage>
        <taxon>Archaea</taxon>
        <taxon>Methanobacteriati</taxon>
        <taxon>Methanobacteriota</taxon>
        <taxon>Stenosarchaea group</taxon>
        <taxon>Methanomicrobia</taxon>
        <taxon>Methanomicrobiales</taxon>
        <taxon>Methanomicrobiaceae</taxon>
        <taxon>Methanomicrobium</taxon>
    </lineage>
</organism>
<dbReference type="Proteomes" id="UP001218895">
    <property type="component" value="Chromosome"/>
</dbReference>
<dbReference type="GO" id="GO:0005737">
    <property type="term" value="C:cytoplasm"/>
    <property type="evidence" value="ECO:0007669"/>
    <property type="project" value="TreeGrafter"/>
</dbReference>
<evidence type="ECO:0000256" key="2">
    <source>
        <dbReference type="ARBA" id="ARBA00022691"/>
    </source>
</evidence>
<dbReference type="PANTHER" id="PTHR23245">
    <property type="entry name" value="TRNA METHYLTRANSFERASE"/>
    <property type="match status" value="1"/>
</dbReference>
<accession>A0AAF0FSW9</accession>
<dbReference type="KEGG" id="manq:L1994_06005"/>
<dbReference type="GeneID" id="79949933"/>
<dbReference type="AlphaFoldDB" id="A0AAF0FSW9"/>
<dbReference type="Pfam" id="PF02475">
    <property type="entry name" value="TRM5-TYW2_MTfase"/>
    <property type="match status" value="1"/>
</dbReference>
<keyword evidence="1" id="KW-0808">Transferase</keyword>
<dbReference type="PROSITE" id="PS51684">
    <property type="entry name" value="SAM_MT_TRM5_TYW2"/>
    <property type="match status" value="1"/>
</dbReference>
<dbReference type="RefSeq" id="WP_278100773.1">
    <property type="nucleotide sequence ID" value="NZ_CP091092.1"/>
</dbReference>
<dbReference type="Gene3D" id="3.40.50.150">
    <property type="entry name" value="Vaccinia Virus protein VP39"/>
    <property type="match status" value="1"/>
</dbReference>
<dbReference type="EMBL" id="CP091092">
    <property type="protein sequence ID" value="WFN37934.1"/>
    <property type="molecule type" value="Genomic_DNA"/>
</dbReference>
<evidence type="ECO:0000259" key="4">
    <source>
        <dbReference type="PROSITE" id="PS51684"/>
    </source>
</evidence>
<keyword evidence="5" id="KW-0489">Methyltransferase</keyword>
<dbReference type="SUPFAM" id="SSF53335">
    <property type="entry name" value="S-adenosyl-L-methionine-dependent methyltransferases"/>
    <property type="match status" value="1"/>
</dbReference>
<evidence type="ECO:0000313" key="5">
    <source>
        <dbReference type="EMBL" id="WFN37934.1"/>
    </source>
</evidence>
<keyword evidence="6" id="KW-1185">Reference proteome</keyword>
<keyword evidence="2" id="KW-0949">S-adenosyl-L-methionine</keyword>
<gene>
    <name evidence="5" type="ORF">L1994_06005</name>
</gene>
<dbReference type="InterPro" id="IPR030382">
    <property type="entry name" value="MeTrfase_TRM5/TYW2"/>
</dbReference>
<dbReference type="InterPro" id="IPR056743">
    <property type="entry name" value="TRM5-TYW2-like_MTfase"/>
</dbReference>
<reference evidence="5" key="1">
    <citation type="submission" date="2022-01" db="EMBL/GenBank/DDBJ databases">
        <title>Complete genome of Methanomicrobium antiquum DSM 21220.</title>
        <authorList>
            <person name="Chen S.-C."/>
            <person name="You Y.-T."/>
            <person name="Zhou Y.-Z."/>
            <person name="Lai M.-C."/>
        </authorList>
    </citation>
    <scope>NUCLEOTIDE SEQUENCE</scope>
    <source>
        <strain evidence="5">DSM 21220</strain>
    </source>
</reference>
<dbReference type="GO" id="GO:0008175">
    <property type="term" value="F:tRNA methyltransferase activity"/>
    <property type="evidence" value="ECO:0007669"/>
    <property type="project" value="TreeGrafter"/>
</dbReference>
<keyword evidence="3" id="KW-0819">tRNA processing</keyword>
<evidence type="ECO:0000256" key="3">
    <source>
        <dbReference type="ARBA" id="ARBA00022694"/>
    </source>
</evidence>
<feature type="domain" description="SAM-dependent methyltransferase TRM5/TYW2-type" evidence="4">
    <location>
        <begin position="58"/>
        <end position="289"/>
    </location>
</feature>
<proteinExistence type="predicted"/>
<evidence type="ECO:0000313" key="6">
    <source>
        <dbReference type="Proteomes" id="UP001218895"/>
    </source>
</evidence>
<evidence type="ECO:0000256" key="1">
    <source>
        <dbReference type="ARBA" id="ARBA00022679"/>
    </source>
</evidence>
<dbReference type="InterPro" id="IPR029063">
    <property type="entry name" value="SAM-dependent_MTases_sf"/>
</dbReference>
<sequence length="289" mass="33319">MRTRVMPKECLKSVTKEDWVDINRRPYVKGDTAWIPVKDGFFFDCILDKKKGYLGRGYHMAGDIAIFHGDVPDKKDLDELIRWENPSCILHIHSYEGVRRIPKINVLYGKPKEICLKENGCFFIFDPSKVMFAMGNREEKRRIAEIVKKGERIADMFAGIGYFTIPAAVSGADIHAMEINPDSFLFLKRNIEKNRVEENVISECGDCRDLLKGEYDRAFMGHFESYSMLPDILSHMKRNSTLHVHSINDISAKISKECKIAGFKPDISLHRVKKYAPHKWHVVQDVVLL</sequence>
<dbReference type="CDD" id="cd02440">
    <property type="entry name" value="AdoMet_MTases"/>
    <property type="match status" value="1"/>
</dbReference>
<protein>
    <submittedName>
        <fullName evidence="5">SAM-dependent methyltransferase</fullName>
    </submittedName>
</protein>